<evidence type="ECO:0000313" key="1">
    <source>
        <dbReference type="EMBL" id="KYF48520.1"/>
    </source>
</evidence>
<dbReference type="InterPro" id="IPR025639">
    <property type="entry name" value="DruA"/>
</dbReference>
<comment type="caution">
    <text evidence="1">The sequence shown here is derived from an EMBL/GenBank/DDBJ whole genome shotgun (WGS) entry which is preliminary data.</text>
</comment>
<protein>
    <recommendedName>
        <fullName evidence="3">DUF4338 domain-containing protein</fullName>
    </recommendedName>
</protein>
<dbReference type="AlphaFoldDB" id="A0A150P0T7"/>
<dbReference type="Proteomes" id="UP000075604">
    <property type="component" value="Unassembled WGS sequence"/>
</dbReference>
<dbReference type="EMBL" id="JELX01004376">
    <property type="protein sequence ID" value="KYF48520.1"/>
    <property type="molecule type" value="Genomic_DNA"/>
</dbReference>
<evidence type="ECO:0000313" key="2">
    <source>
        <dbReference type="Proteomes" id="UP000075604"/>
    </source>
</evidence>
<accession>A0A150P0T7</accession>
<reference evidence="1 2" key="1">
    <citation type="submission" date="2014-02" db="EMBL/GenBank/DDBJ databases">
        <title>The small core and large imbalanced accessory genome model reveals a collaborative survival strategy of Sorangium cellulosum strains in nature.</title>
        <authorList>
            <person name="Han K."/>
            <person name="Peng R."/>
            <person name="Blom J."/>
            <person name="Li Y.-Z."/>
        </authorList>
    </citation>
    <scope>NUCLEOTIDE SEQUENCE [LARGE SCALE GENOMIC DNA]</scope>
    <source>
        <strain evidence="1 2">So0157-18</strain>
    </source>
</reference>
<organism evidence="1 2">
    <name type="scientific">Sorangium cellulosum</name>
    <name type="common">Polyangium cellulosum</name>
    <dbReference type="NCBI Taxonomy" id="56"/>
    <lineage>
        <taxon>Bacteria</taxon>
        <taxon>Pseudomonadati</taxon>
        <taxon>Myxococcota</taxon>
        <taxon>Polyangia</taxon>
        <taxon>Polyangiales</taxon>
        <taxon>Polyangiaceae</taxon>
        <taxon>Sorangium</taxon>
    </lineage>
</organism>
<evidence type="ECO:0008006" key="3">
    <source>
        <dbReference type="Google" id="ProtNLM"/>
    </source>
</evidence>
<sequence>MERLAAALACGEEEQLAAIEDEVAWAKAQEPVPLKFAAAAMILRDLLHLGWKVEAKNSEISVEPYEAAEGAAKEVVQRQLRYGREDQLRDPGVQRFICDVESPPQGTSYSSIAGLIADGRALAERLRPIAAMPRGERPGALRGACRPYLQFVEPGLRDAATGLLLTDVWRYFRYTWSSRYRRPPGRQMLYLVRDAAQPNHPIMGLTALSNAVLQLTPRDEWLGWTRDGLLRLIDQGELRDEEALTALRARVAADLAALYTDDLGFDGACPPALTHQLSQKLMAVHREAVADRASQLRNGKESSSKSTGFEDEALLDVTLSPLFRAKRAATALALLQIRDLLDQARSPLAKAVESPEVGRAVDVALRQIKQRFSAGAIMELSTCGAVPPYGHLLGGKLALLLMLSPSIRNAYRARYEGEPSLIASQMAGRRVTKEARLALIGTTSLYPERSSQYNRLRLPSGVAGNREEVRLIEVGRTRGHGSSNLSIETEQYLAILARERKEFVNVNFVFGEGQSPKMRQLREGLAALGLNAADLIRHASPRIVYLAPLGSKIRRALFGVDPLPGDDLGAPDDADERIADFWRTRWLASRLESVDVIERLAGSRRLDLLVSRDAPGESPPIQLGLFDSIATVR</sequence>
<proteinExistence type="predicted"/>
<dbReference type="Pfam" id="PF14236">
    <property type="entry name" value="DruA"/>
    <property type="match status" value="2"/>
</dbReference>
<name>A0A150P0T7_SORCE</name>
<gene>
    <name evidence="1" type="ORF">BE04_37670</name>
</gene>